<dbReference type="InterPro" id="IPR032675">
    <property type="entry name" value="LRR_dom_sf"/>
</dbReference>
<sequence>MLRYIANFSSLACGFDRRINVLLIGRISERELDLAEKICSFMHETYRNLTRIAPDTDDKSDMKQKMEIMFLSVIMIENDGATAEPIGPSVTGGSLRVIFLKELYNGQCYGPLIIGSKSFELVEIHLERLQLNDTGLTAISKCSIFEILHLVETPKCTNNGLNTVAENCKHLRKLHFDGWKTNIICDDGLIAVAKHCPNITDLKPIFSYQDIPN</sequence>
<dbReference type="Gene3D" id="3.80.10.10">
    <property type="entry name" value="Ribonuclease Inhibitor"/>
    <property type="match status" value="1"/>
</dbReference>
<comment type="caution">
    <text evidence="1">The sequence shown here is derived from an EMBL/GenBank/DDBJ whole genome shotgun (WGS) entry which is preliminary data.</text>
</comment>
<proteinExistence type="predicted"/>
<dbReference type="Proteomes" id="UP001371456">
    <property type="component" value="Unassembled WGS sequence"/>
</dbReference>
<name>A0AAN8T914_SOLBU</name>
<keyword evidence="2" id="KW-1185">Reference proteome</keyword>
<organism evidence="1 2">
    <name type="scientific">Solanum bulbocastanum</name>
    <name type="common">Wild potato</name>
    <dbReference type="NCBI Taxonomy" id="147425"/>
    <lineage>
        <taxon>Eukaryota</taxon>
        <taxon>Viridiplantae</taxon>
        <taxon>Streptophyta</taxon>
        <taxon>Embryophyta</taxon>
        <taxon>Tracheophyta</taxon>
        <taxon>Spermatophyta</taxon>
        <taxon>Magnoliopsida</taxon>
        <taxon>eudicotyledons</taxon>
        <taxon>Gunneridae</taxon>
        <taxon>Pentapetalae</taxon>
        <taxon>asterids</taxon>
        <taxon>lamiids</taxon>
        <taxon>Solanales</taxon>
        <taxon>Solanaceae</taxon>
        <taxon>Solanoideae</taxon>
        <taxon>Solaneae</taxon>
        <taxon>Solanum</taxon>
    </lineage>
</organism>
<dbReference type="SUPFAM" id="SSF52047">
    <property type="entry name" value="RNI-like"/>
    <property type="match status" value="1"/>
</dbReference>
<accession>A0AAN8T914</accession>
<evidence type="ECO:0000313" key="1">
    <source>
        <dbReference type="EMBL" id="KAK6780098.1"/>
    </source>
</evidence>
<dbReference type="PANTHER" id="PTHR13318">
    <property type="entry name" value="PARTNER OF PAIRED, ISOFORM B-RELATED"/>
    <property type="match status" value="1"/>
</dbReference>
<evidence type="ECO:0000313" key="2">
    <source>
        <dbReference type="Proteomes" id="UP001371456"/>
    </source>
</evidence>
<protein>
    <submittedName>
        <fullName evidence="1">Uncharacterized protein</fullName>
    </submittedName>
</protein>
<dbReference type="GO" id="GO:0031146">
    <property type="term" value="P:SCF-dependent proteasomal ubiquitin-dependent protein catabolic process"/>
    <property type="evidence" value="ECO:0007669"/>
    <property type="project" value="TreeGrafter"/>
</dbReference>
<dbReference type="PANTHER" id="PTHR13318:SF277">
    <property type="entry name" value="LEUCINE-RICH REPEAT DOMAIN SUPERFAMILY, F-BOX-LIKE DOMAIN SUPERFAMILY"/>
    <property type="match status" value="1"/>
</dbReference>
<dbReference type="EMBL" id="JBANQN010000009">
    <property type="protein sequence ID" value="KAK6780098.1"/>
    <property type="molecule type" value="Genomic_DNA"/>
</dbReference>
<reference evidence="1 2" key="1">
    <citation type="submission" date="2024-02" db="EMBL/GenBank/DDBJ databases">
        <title>de novo genome assembly of Solanum bulbocastanum strain 11H21.</title>
        <authorList>
            <person name="Hosaka A.J."/>
        </authorList>
    </citation>
    <scope>NUCLEOTIDE SEQUENCE [LARGE SCALE GENOMIC DNA]</scope>
    <source>
        <tissue evidence="1">Young leaves</tissue>
    </source>
</reference>
<gene>
    <name evidence="1" type="ORF">RDI58_022282</name>
</gene>
<dbReference type="AlphaFoldDB" id="A0AAN8T914"/>
<dbReference type="GO" id="GO:0019005">
    <property type="term" value="C:SCF ubiquitin ligase complex"/>
    <property type="evidence" value="ECO:0007669"/>
    <property type="project" value="TreeGrafter"/>
</dbReference>